<evidence type="ECO:0000256" key="9">
    <source>
        <dbReference type="ARBA" id="ARBA00023136"/>
    </source>
</evidence>
<dbReference type="GO" id="GO:0055036">
    <property type="term" value="C:virion membrane"/>
    <property type="evidence" value="ECO:0007669"/>
    <property type="project" value="UniProtKB-SubCell"/>
</dbReference>
<evidence type="ECO:0000256" key="3">
    <source>
        <dbReference type="ARBA" id="ARBA00022506"/>
    </source>
</evidence>
<dbReference type="GO" id="GO:0019031">
    <property type="term" value="C:viral envelope"/>
    <property type="evidence" value="ECO:0007669"/>
    <property type="project" value="InterPro"/>
</dbReference>
<comment type="subcellular location">
    <subcellularLocation>
        <location evidence="2">Virion membrane</location>
        <topology evidence="2">Single-pass membrane protein</topology>
    </subcellularLocation>
</comment>
<dbReference type="GO" id="GO:0039663">
    <property type="term" value="P:membrane fusion involved in viral entry into host cell"/>
    <property type="evidence" value="ECO:0007669"/>
    <property type="project" value="UniProtKB-KW"/>
</dbReference>
<dbReference type="EMBL" id="PP711852">
    <property type="protein sequence ID" value="XBH23857.1"/>
    <property type="molecule type" value="Genomic_DNA"/>
</dbReference>
<protein>
    <recommendedName>
        <fullName evidence="13">IMV membrane protein</fullName>
    </recommendedName>
</protein>
<reference evidence="12" key="2">
    <citation type="submission" date="2024-02" db="EMBL/GenBank/DDBJ databases">
        <authorList>
            <person name="Hu B."/>
        </authorList>
    </citation>
    <scope>NUCLEOTIDE SEQUENCE</scope>
    <source>
        <strain evidence="12">1A/Uganda/UGR70/2019</strain>
    </source>
</reference>
<keyword evidence="4" id="KW-1162">Viral penetration into host cytoplasm</keyword>
<evidence type="ECO:0000256" key="7">
    <source>
        <dbReference type="ARBA" id="ARBA00022921"/>
    </source>
</evidence>
<keyword evidence="11" id="KW-1160">Virus entry into host cell</keyword>
<organism evidence="12">
    <name type="scientific">Rousettus bat poxvirus</name>
    <dbReference type="NCBI Taxonomy" id="3141933"/>
    <lineage>
        <taxon>Viruses</taxon>
        <taxon>Varidnaviria</taxon>
        <taxon>Bamfordvirae</taxon>
        <taxon>Nucleocytoviricota</taxon>
        <taxon>Pokkesviricetes</taxon>
        <taxon>Chitovirales</taxon>
        <taxon>Poxviridae</taxon>
    </lineage>
</organism>
<keyword evidence="7" id="KW-0426">Late protein</keyword>
<evidence type="ECO:0000256" key="8">
    <source>
        <dbReference type="ARBA" id="ARBA00022989"/>
    </source>
</evidence>
<dbReference type="Pfam" id="PF04584">
    <property type="entry name" value="Pox_A28"/>
    <property type="match status" value="1"/>
</dbReference>
<name>A0AAU7E2H7_9POXV</name>
<keyword evidence="5" id="KW-0812">Transmembrane</keyword>
<evidence type="ECO:0000256" key="5">
    <source>
        <dbReference type="ARBA" id="ARBA00022692"/>
    </source>
</evidence>
<keyword evidence="6" id="KW-0946">Virion</keyword>
<evidence type="ECO:0000256" key="11">
    <source>
        <dbReference type="ARBA" id="ARBA00023296"/>
    </source>
</evidence>
<sequence length="141" mass="15562">MDTLSVFCLVLATAAACIVALQVYSIYLNYDHIVEFNDAYAGLENVRSLGGLFIDKRVFDPNDAVVDVKQKWRCVERQGKYVSLSAFGFYATENGAIREFPNHDGCVAFTFAGSGHSRIVNPCTSEDAKNSAWCDFLKSAL</sequence>
<keyword evidence="8" id="KW-1133">Transmembrane helix</keyword>
<evidence type="ECO:0000256" key="2">
    <source>
        <dbReference type="ARBA" id="ARBA00004381"/>
    </source>
</evidence>
<keyword evidence="3" id="KW-1168">Fusion of virus membrane with host membrane</keyword>
<evidence type="ECO:0008006" key="13">
    <source>
        <dbReference type="Google" id="ProtNLM"/>
    </source>
</evidence>
<dbReference type="GO" id="GO:0046718">
    <property type="term" value="P:symbiont entry into host cell"/>
    <property type="evidence" value="ECO:0007669"/>
    <property type="project" value="UniProtKB-KW"/>
</dbReference>
<evidence type="ECO:0000256" key="6">
    <source>
        <dbReference type="ARBA" id="ARBA00022844"/>
    </source>
</evidence>
<reference evidence="12" key="1">
    <citation type="journal article" date="2024" name="Microbiome">
        <title>Substantial viral diversity in bats and rodents from East Africa: insights into evolution, recombination, and cocirculation.</title>
        <authorList>
            <person name="Wang D."/>
            <person name="Yang X."/>
            <person name="Ren Z."/>
            <person name="Hu B."/>
            <person name="Zhao H."/>
            <person name="Yang K."/>
            <person name="Shi P."/>
            <person name="Zhang Z."/>
            <person name="Feng Q."/>
            <person name="Nawenja C.V."/>
            <person name="Obanda V."/>
            <person name="Robert K."/>
            <person name="Nalikka B."/>
            <person name="Waruhiu C.N."/>
            <person name="Ochola G.O."/>
            <person name="Onyuok S.O."/>
            <person name="Ochieng H."/>
            <person name="Li B."/>
            <person name="Zhu Y."/>
            <person name="Si H."/>
            <person name="Yin J."/>
            <person name="Kristiansen K."/>
            <person name="Jin X."/>
            <person name="Xu X."/>
            <person name="Xiao M."/>
            <person name="Agwanda B."/>
            <person name="Ommeh S."/>
            <person name="Li J."/>
            <person name="Shi Z.L."/>
        </authorList>
    </citation>
    <scope>NUCLEOTIDE SEQUENCE</scope>
    <source>
        <strain evidence="12">1A/Uganda/UGR70/2019</strain>
    </source>
</reference>
<dbReference type="InterPro" id="IPR007664">
    <property type="entry name" value="Poxvirus_A28"/>
</dbReference>
<evidence type="ECO:0000256" key="1">
    <source>
        <dbReference type="ARBA" id="ARBA00004039"/>
    </source>
</evidence>
<proteinExistence type="predicted"/>
<evidence type="ECO:0000313" key="12">
    <source>
        <dbReference type="EMBL" id="XBH23857.1"/>
    </source>
</evidence>
<keyword evidence="10" id="KW-1015">Disulfide bond</keyword>
<comment type="function">
    <text evidence="1">Envelope protein required for virus entry into host cell and for cell-cell fusion (syncytium formation).</text>
</comment>
<evidence type="ECO:0000256" key="10">
    <source>
        <dbReference type="ARBA" id="ARBA00023157"/>
    </source>
</evidence>
<evidence type="ECO:0000256" key="4">
    <source>
        <dbReference type="ARBA" id="ARBA00022595"/>
    </source>
</evidence>
<accession>A0AAU7E2H7</accession>
<keyword evidence="9" id="KW-0472">Membrane</keyword>